<evidence type="ECO:0000256" key="4">
    <source>
        <dbReference type="ARBA" id="ARBA00022801"/>
    </source>
</evidence>
<evidence type="ECO:0000256" key="6">
    <source>
        <dbReference type="ARBA" id="ARBA00023080"/>
    </source>
</evidence>
<evidence type="ECO:0000256" key="3">
    <source>
        <dbReference type="ARBA" id="ARBA00022741"/>
    </source>
</evidence>
<dbReference type="RefSeq" id="WP_212019807.1">
    <property type="nucleotide sequence ID" value="NZ_JAAFYZ010000248.1"/>
</dbReference>
<accession>A0ABS5L4S7</accession>
<evidence type="ECO:0000256" key="8">
    <source>
        <dbReference type="RuleBase" id="RU003781"/>
    </source>
</evidence>
<dbReference type="Proteomes" id="UP000730482">
    <property type="component" value="Unassembled WGS sequence"/>
</dbReference>
<comment type="cofactor">
    <cofactor evidence="7">
        <name>Mg(2+)</name>
        <dbReference type="ChEBI" id="CHEBI:18420"/>
    </cofactor>
    <text evidence="7">Binds 1 Mg(2+) ion per subunit.</text>
</comment>
<keyword evidence="6 7" id="KW-0546">Nucleotide metabolism</keyword>
<organism evidence="9 10">
    <name type="scientific">Catenulispora pinistramenti</name>
    <dbReference type="NCBI Taxonomy" id="2705254"/>
    <lineage>
        <taxon>Bacteria</taxon>
        <taxon>Bacillati</taxon>
        <taxon>Actinomycetota</taxon>
        <taxon>Actinomycetes</taxon>
        <taxon>Catenulisporales</taxon>
        <taxon>Catenulisporaceae</taxon>
        <taxon>Catenulispora</taxon>
    </lineage>
</organism>
<comment type="catalytic activity">
    <reaction evidence="7">
        <text>ITP + H2O = IMP + diphosphate + H(+)</text>
        <dbReference type="Rhea" id="RHEA:29399"/>
        <dbReference type="ChEBI" id="CHEBI:15377"/>
        <dbReference type="ChEBI" id="CHEBI:15378"/>
        <dbReference type="ChEBI" id="CHEBI:33019"/>
        <dbReference type="ChEBI" id="CHEBI:58053"/>
        <dbReference type="ChEBI" id="CHEBI:61402"/>
        <dbReference type="EC" id="3.6.1.66"/>
    </reaction>
</comment>
<dbReference type="NCBIfam" id="TIGR00042">
    <property type="entry name" value="RdgB/HAM1 family non-canonical purine NTP pyrophosphatase"/>
    <property type="match status" value="1"/>
</dbReference>
<evidence type="ECO:0000256" key="2">
    <source>
        <dbReference type="ARBA" id="ARBA00022723"/>
    </source>
</evidence>
<keyword evidence="3 7" id="KW-0547">Nucleotide-binding</keyword>
<dbReference type="InterPro" id="IPR002637">
    <property type="entry name" value="RdgB/HAM1"/>
</dbReference>
<feature type="binding site" evidence="7">
    <location>
        <begin position="191"/>
        <end position="192"/>
    </location>
    <ligand>
        <name>substrate</name>
    </ligand>
</feature>
<dbReference type="EMBL" id="JAAFYZ010000248">
    <property type="protein sequence ID" value="MBS2553353.1"/>
    <property type="molecule type" value="Genomic_DNA"/>
</dbReference>
<feature type="binding site" evidence="7">
    <location>
        <position position="74"/>
    </location>
    <ligand>
        <name>substrate</name>
    </ligand>
</feature>
<keyword evidence="4 7" id="KW-0378">Hydrolase</keyword>
<evidence type="ECO:0000256" key="5">
    <source>
        <dbReference type="ARBA" id="ARBA00022842"/>
    </source>
</evidence>
<gene>
    <name evidence="9" type="primary">rdgB</name>
    <name evidence="9" type="ORF">KGQ19_41515</name>
</gene>
<dbReference type="HAMAP" id="MF_01405">
    <property type="entry name" value="Non_canon_purine_NTPase"/>
    <property type="match status" value="1"/>
</dbReference>
<feature type="binding site" evidence="7">
    <location>
        <position position="73"/>
    </location>
    <ligand>
        <name>Mg(2+)</name>
        <dbReference type="ChEBI" id="CHEBI:18420"/>
    </ligand>
</feature>
<comment type="subunit">
    <text evidence="7">Homodimer.</text>
</comment>
<evidence type="ECO:0000256" key="1">
    <source>
        <dbReference type="ARBA" id="ARBA00008023"/>
    </source>
</evidence>
<dbReference type="PANTHER" id="PTHR11067">
    <property type="entry name" value="INOSINE TRIPHOSPHATE PYROPHOSPHATASE/HAM1 PROTEIN"/>
    <property type="match status" value="1"/>
</dbReference>
<dbReference type="EC" id="3.6.1.66" evidence="7"/>
<dbReference type="PANTHER" id="PTHR11067:SF9">
    <property type="entry name" value="INOSINE TRIPHOSPHATE PYROPHOSPHATASE"/>
    <property type="match status" value="1"/>
</dbReference>
<protein>
    <recommendedName>
        <fullName evidence="7">dITP/XTP pyrophosphatase</fullName>
        <ecNumber evidence="7">3.6.1.66</ecNumber>
    </recommendedName>
    <alternativeName>
        <fullName evidence="7">Non-canonical purine NTP pyrophosphatase</fullName>
    </alternativeName>
    <alternativeName>
        <fullName evidence="7">Non-standard purine NTP pyrophosphatase</fullName>
    </alternativeName>
    <alternativeName>
        <fullName evidence="7">Nucleoside-triphosphate diphosphatase</fullName>
    </alternativeName>
    <alternativeName>
        <fullName evidence="7">Nucleoside-triphosphate pyrophosphatase</fullName>
        <shortName evidence="7">NTPase</shortName>
    </alternativeName>
</protein>
<feature type="active site" description="Proton acceptor" evidence="7">
    <location>
        <position position="73"/>
    </location>
</feature>
<dbReference type="CDD" id="cd00515">
    <property type="entry name" value="HAM1"/>
    <property type="match status" value="1"/>
</dbReference>
<feature type="binding site" evidence="7">
    <location>
        <begin position="163"/>
        <end position="166"/>
    </location>
    <ligand>
        <name>substrate</name>
    </ligand>
</feature>
<feature type="binding site" evidence="7">
    <location>
        <begin position="8"/>
        <end position="13"/>
    </location>
    <ligand>
        <name>substrate</name>
    </ligand>
</feature>
<evidence type="ECO:0000256" key="7">
    <source>
        <dbReference type="HAMAP-Rule" id="MF_01405"/>
    </source>
</evidence>
<keyword evidence="2 7" id="KW-0479">Metal-binding</keyword>
<keyword evidence="5 7" id="KW-0460">Magnesium</keyword>
<comment type="function">
    <text evidence="7">Pyrophosphatase that catalyzes the hydrolysis of nucleoside triphosphates to their monophosphate derivatives, with a high preference for the non-canonical purine nucleotides XTP (xanthosine triphosphate), dITP (deoxyinosine triphosphate) and ITP. Seems to function as a house-cleaning enzyme that removes non-canonical purine nucleotides from the nucleotide pool, thus preventing their incorporation into DNA/RNA and avoiding chromosomal lesions.</text>
</comment>
<dbReference type="InterPro" id="IPR029001">
    <property type="entry name" value="ITPase-like_fam"/>
</dbReference>
<proteinExistence type="inferred from homology"/>
<reference evidence="9 10" key="1">
    <citation type="submission" date="2020-02" db="EMBL/GenBank/DDBJ databases">
        <title>Acidophilic actinobacteria isolated from forest soil.</title>
        <authorList>
            <person name="Golinska P."/>
        </authorList>
    </citation>
    <scope>NUCLEOTIDE SEQUENCE [LARGE SCALE GENOMIC DNA]</scope>
    <source>
        <strain evidence="9 10">NL8</strain>
    </source>
</reference>
<comment type="similarity">
    <text evidence="1 7 8">Belongs to the HAM1 NTPase family.</text>
</comment>
<name>A0ABS5L4S7_9ACTN</name>
<dbReference type="SUPFAM" id="SSF52972">
    <property type="entry name" value="ITPase-like"/>
    <property type="match status" value="1"/>
</dbReference>
<evidence type="ECO:0000313" key="10">
    <source>
        <dbReference type="Proteomes" id="UP000730482"/>
    </source>
</evidence>
<comment type="catalytic activity">
    <reaction evidence="7">
        <text>dITP + H2O = dIMP + diphosphate + H(+)</text>
        <dbReference type="Rhea" id="RHEA:28342"/>
        <dbReference type="ChEBI" id="CHEBI:15377"/>
        <dbReference type="ChEBI" id="CHEBI:15378"/>
        <dbReference type="ChEBI" id="CHEBI:33019"/>
        <dbReference type="ChEBI" id="CHEBI:61194"/>
        <dbReference type="ChEBI" id="CHEBI:61382"/>
        <dbReference type="EC" id="3.6.1.66"/>
    </reaction>
</comment>
<comment type="caution">
    <text evidence="9">The sequence shown here is derived from an EMBL/GenBank/DDBJ whole genome shotgun (WGS) entry which is preliminary data.</text>
</comment>
<keyword evidence="10" id="KW-1185">Reference proteome</keyword>
<dbReference type="Gene3D" id="3.90.950.10">
    <property type="match status" value="1"/>
</dbReference>
<dbReference type="Pfam" id="PF01725">
    <property type="entry name" value="Ham1p_like"/>
    <property type="match status" value="1"/>
</dbReference>
<comment type="catalytic activity">
    <reaction evidence="7">
        <text>XTP + H2O = XMP + diphosphate + H(+)</text>
        <dbReference type="Rhea" id="RHEA:28610"/>
        <dbReference type="ChEBI" id="CHEBI:15377"/>
        <dbReference type="ChEBI" id="CHEBI:15378"/>
        <dbReference type="ChEBI" id="CHEBI:33019"/>
        <dbReference type="ChEBI" id="CHEBI:57464"/>
        <dbReference type="ChEBI" id="CHEBI:61314"/>
        <dbReference type="EC" id="3.6.1.66"/>
    </reaction>
</comment>
<feature type="binding site" evidence="7">
    <location>
        <position position="186"/>
    </location>
    <ligand>
        <name>substrate</name>
    </ligand>
</feature>
<dbReference type="InterPro" id="IPR020922">
    <property type="entry name" value="dITP/XTP_pyrophosphatase"/>
</dbReference>
<sequence length="205" mass="21464">MRQIVLATRNAKKITELERILLAAGLTDVELAGPELYSALPEIPETGLTFAENALIKARAVAAATGLPAVADDSGLCVDALNGMPGILSARWSGRFGDLPAGPGRDVSNLQLVLDQVGDVPDEALGANFTCAAALVHPNGTEHVVEGVATGHLIRAPRGDGGFGYDPIFVPEGETRTTAELSPREKDAISHRGRAFRALVPLLKD</sequence>
<comment type="caution">
    <text evidence="7">Lacks conserved residue(s) required for the propagation of feature annotation.</text>
</comment>
<evidence type="ECO:0000313" key="9">
    <source>
        <dbReference type="EMBL" id="MBS2553353.1"/>
    </source>
</evidence>